<evidence type="ECO:0000256" key="5">
    <source>
        <dbReference type="HAMAP-Rule" id="MF_00616"/>
    </source>
</evidence>
<evidence type="ECO:0000313" key="7">
    <source>
        <dbReference type="Proteomes" id="UP000652074"/>
    </source>
</evidence>
<dbReference type="SUPFAM" id="SSF51182">
    <property type="entry name" value="RmlC-like cupins"/>
    <property type="match status" value="1"/>
</dbReference>
<name>A0ABX1MWZ6_9RHOO</name>
<dbReference type="NCBIfam" id="NF009932">
    <property type="entry name" value="PRK13395.1"/>
    <property type="match status" value="1"/>
</dbReference>
<keyword evidence="7" id="KW-1185">Reference proteome</keyword>
<dbReference type="InterPro" id="IPR023525">
    <property type="entry name" value="Ureidogly_lyase_bac"/>
</dbReference>
<protein>
    <recommendedName>
        <fullName evidence="5">Ureidoglycolate lyase</fullName>
        <ecNumber evidence="5">4.3.2.3</ecNumber>
    </recommendedName>
    <alternativeName>
        <fullName evidence="5">Ureidoglycolatase</fullName>
    </alternativeName>
</protein>
<dbReference type="EMBL" id="WTVR01000069">
    <property type="protein sequence ID" value="NMF91186.1"/>
    <property type="molecule type" value="Genomic_DNA"/>
</dbReference>
<gene>
    <name evidence="5" type="primary">allA</name>
    <name evidence="6" type="ORF">GPA26_22235</name>
</gene>
<dbReference type="PANTHER" id="PTHR21221">
    <property type="entry name" value="UREIDOGLYCOLATE HYDROLASE"/>
    <property type="match status" value="1"/>
</dbReference>
<comment type="caution">
    <text evidence="6">The sequence shown here is derived from an EMBL/GenBank/DDBJ whole genome shotgun (WGS) entry which is preliminary data.</text>
</comment>
<proteinExistence type="inferred from homology"/>
<comment type="pathway">
    <text evidence="5">Nitrogen metabolism; (S)-allantoin degradation.</text>
</comment>
<dbReference type="PIRSF" id="PIRSF017306">
    <property type="entry name" value="Ureidogly_hydro"/>
    <property type="match status" value="1"/>
</dbReference>
<dbReference type="HAMAP" id="MF_00616">
    <property type="entry name" value="Ureidogly_lyase"/>
    <property type="match status" value="1"/>
</dbReference>
<comment type="catalytic activity">
    <reaction evidence="4 5">
        <text>(S)-ureidoglycolate = urea + glyoxylate</text>
        <dbReference type="Rhea" id="RHEA:11304"/>
        <dbReference type="ChEBI" id="CHEBI:16199"/>
        <dbReference type="ChEBI" id="CHEBI:36655"/>
        <dbReference type="ChEBI" id="CHEBI:57296"/>
        <dbReference type="EC" id="4.3.2.3"/>
    </reaction>
</comment>
<evidence type="ECO:0000256" key="3">
    <source>
        <dbReference type="ARBA" id="ARBA00023239"/>
    </source>
</evidence>
<accession>A0ABX1MWZ6</accession>
<keyword evidence="3 5" id="KW-0456">Lyase</keyword>
<dbReference type="InterPro" id="IPR047233">
    <property type="entry name" value="UAH_cupin"/>
</dbReference>
<keyword evidence="2 5" id="KW-0659">Purine metabolism</keyword>
<sequence>MNALPLRAEVLASRHIVAEPLTPEAFAPFGDVIEAGDAVRQFPINGGNTMRYHDLAKIDPGPDGHAIVSIFRGEPRALPFPVEMMERHPLGSQAFVPMSGRPYLVVVAPAGAPPTARDLRVFIARGDQGVNYARGVWHHPLLALDGVSDFVVIDRAGNGHNCDEVTLAETVLIDLDR</sequence>
<evidence type="ECO:0000313" key="6">
    <source>
        <dbReference type="EMBL" id="NMF91186.1"/>
    </source>
</evidence>
<dbReference type="Gene3D" id="2.60.120.480">
    <property type="entry name" value="Ureidoglycolate hydrolase"/>
    <property type="match status" value="1"/>
</dbReference>
<dbReference type="Pfam" id="PF04115">
    <property type="entry name" value="Ureidogly_lyase"/>
    <property type="match status" value="1"/>
</dbReference>
<dbReference type="EC" id="4.3.2.3" evidence="5"/>
<dbReference type="InterPro" id="IPR011051">
    <property type="entry name" value="RmlC_Cupin_sf"/>
</dbReference>
<dbReference type="GO" id="GO:0050385">
    <property type="term" value="F:ureidoglycolate lyase activity"/>
    <property type="evidence" value="ECO:0007669"/>
    <property type="project" value="UniProtKB-EC"/>
</dbReference>
<evidence type="ECO:0000256" key="2">
    <source>
        <dbReference type="ARBA" id="ARBA00022631"/>
    </source>
</evidence>
<evidence type="ECO:0000256" key="4">
    <source>
        <dbReference type="ARBA" id="ARBA00047684"/>
    </source>
</evidence>
<comment type="subunit">
    <text evidence="1 5">Homodimer.</text>
</comment>
<dbReference type="Proteomes" id="UP000652074">
    <property type="component" value="Unassembled WGS sequence"/>
</dbReference>
<dbReference type="InterPro" id="IPR007247">
    <property type="entry name" value="Ureidogly_lyase"/>
</dbReference>
<evidence type="ECO:0000256" key="1">
    <source>
        <dbReference type="ARBA" id="ARBA00011738"/>
    </source>
</evidence>
<comment type="function">
    <text evidence="5">Catalyzes the catabolism of the allantoin degradation intermediate (S)-ureidoglycolate, generating urea and glyoxylate. Involved in the utilization of allantoin as nitrogen source.</text>
</comment>
<comment type="cofactor">
    <cofactor evidence="5">
        <name>Ni(2+)</name>
        <dbReference type="ChEBI" id="CHEBI:49786"/>
    </cofactor>
</comment>
<dbReference type="CDD" id="cd20298">
    <property type="entry name" value="cupin_UAH"/>
    <property type="match status" value="1"/>
</dbReference>
<comment type="similarity">
    <text evidence="5">Belongs to the ureidoglycolate lyase family.</text>
</comment>
<dbReference type="PANTHER" id="PTHR21221:SF1">
    <property type="entry name" value="UREIDOGLYCOLATE LYASE"/>
    <property type="match status" value="1"/>
</dbReference>
<dbReference type="RefSeq" id="WP_169208509.1">
    <property type="nucleotide sequence ID" value="NZ_CP059560.1"/>
</dbReference>
<reference evidence="6 7" key="1">
    <citation type="submission" date="2019-12" db="EMBL/GenBank/DDBJ databases">
        <title>Comparative genomics gives insights into the taxonomy of the Azoarcus-Aromatoleum group and reveals separate origins of nif in the plant-associated Azoarcus and non-plant-associated Aromatoleum sub-groups.</title>
        <authorList>
            <person name="Lafos M."/>
            <person name="Maluk M."/>
            <person name="Batista M."/>
            <person name="Junghare M."/>
            <person name="Carmona M."/>
            <person name="Faoro H."/>
            <person name="Cruz L.M."/>
            <person name="Battistoni F."/>
            <person name="De Souza E."/>
            <person name="Pedrosa F."/>
            <person name="Chen W.-M."/>
            <person name="Poole P.S."/>
            <person name="Dixon R.A."/>
            <person name="James E.K."/>
        </authorList>
    </citation>
    <scope>NUCLEOTIDE SEQUENCE [LARGE SCALE GENOMIC DNA]</scope>
    <source>
        <strain evidence="6 7">ToN1</strain>
    </source>
</reference>
<dbReference type="InterPro" id="IPR024060">
    <property type="entry name" value="Ureidoglycolate_lyase_dom_sf"/>
</dbReference>
<organism evidence="6 7">
    <name type="scientific">Aromatoleum petrolei</name>
    <dbReference type="NCBI Taxonomy" id="76116"/>
    <lineage>
        <taxon>Bacteria</taxon>
        <taxon>Pseudomonadati</taxon>
        <taxon>Pseudomonadota</taxon>
        <taxon>Betaproteobacteria</taxon>
        <taxon>Rhodocyclales</taxon>
        <taxon>Rhodocyclaceae</taxon>
        <taxon>Aromatoleum</taxon>
    </lineage>
</organism>